<proteinExistence type="predicted"/>
<dbReference type="STRING" id="363999.A0A439DI18"/>
<name>A0A439DI18_9PEZI</name>
<comment type="caution">
    <text evidence="1">The sequence shown here is derived from an EMBL/GenBank/DDBJ whole genome shotgun (WGS) entry which is preliminary data.</text>
</comment>
<sequence>MGDDRDYRYACCAYVDAPGFPPPPKSPKPPKSGAFSYDNKNGLRVGGFSRAPLDELKLLFRRNATSARRAVATKPWITAQLYLYGIAFNKSARVAELRNTLEAACVEGDPPSITATKEQLTMQFTQNRQDYARAVKKHKLDVDEWHKQNFSKLGDPSAEARYDLGWFLSKYFVDDQGLPAPNKTPEPIIVWDLGDRYESLRGRVNAIPGLRTQAMGFLNVIAWASEIKKGVTAAFNMIDKYPDLLVQEAWRPIEDDSWDCKRLCVVVGWAKQVIHQVESWKSRIAELEKLDAKRKERNKEKEILAKLKPHIDYARAHRPPPSGPFTTNQLTGSYIMHCRLLQDEYGGELGSMTLDIHAPTSTHGAMAAFDFTLVEGTMLLSSTEESLELLREENAACSSDEEEEPTDFEYFASLGKRKAKSPPKTAVKTFKRRLGSDRSQNPGRFYFQWAGHEHGTGELVLDEDHEKTGHFDLDKSGMTARGQFYYRGFFGDEPLVFTLLKVADRPRKQPGTWLSYREGAMWHHW</sequence>
<dbReference type="EMBL" id="RYZI01000015">
    <property type="protein sequence ID" value="RWA14049.1"/>
    <property type="molecule type" value="Genomic_DNA"/>
</dbReference>
<organism evidence="1 2">
    <name type="scientific">Xylaria grammica</name>
    <dbReference type="NCBI Taxonomy" id="363999"/>
    <lineage>
        <taxon>Eukaryota</taxon>
        <taxon>Fungi</taxon>
        <taxon>Dikarya</taxon>
        <taxon>Ascomycota</taxon>
        <taxon>Pezizomycotina</taxon>
        <taxon>Sordariomycetes</taxon>
        <taxon>Xylariomycetidae</taxon>
        <taxon>Xylariales</taxon>
        <taxon>Xylariaceae</taxon>
        <taxon>Xylaria</taxon>
    </lineage>
</organism>
<gene>
    <name evidence="1" type="ORF">EKO27_g1064</name>
</gene>
<evidence type="ECO:0000313" key="1">
    <source>
        <dbReference type="EMBL" id="RWA14049.1"/>
    </source>
</evidence>
<protein>
    <submittedName>
        <fullName evidence="1">Uncharacterized protein</fullName>
    </submittedName>
</protein>
<evidence type="ECO:0000313" key="2">
    <source>
        <dbReference type="Proteomes" id="UP000286045"/>
    </source>
</evidence>
<accession>A0A439DI18</accession>
<dbReference type="AlphaFoldDB" id="A0A439DI18"/>
<dbReference type="Proteomes" id="UP000286045">
    <property type="component" value="Unassembled WGS sequence"/>
</dbReference>
<keyword evidence="2" id="KW-1185">Reference proteome</keyword>
<reference evidence="1 2" key="1">
    <citation type="submission" date="2018-12" db="EMBL/GenBank/DDBJ databases">
        <title>Draft genome sequence of Xylaria grammica IHI A82.</title>
        <authorList>
            <person name="Buettner E."/>
            <person name="Kellner H."/>
        </authorList>
    </citation>
    <scope>NUCLEOTIDE SEQUENCE [LARGE SCALE GENOMIC DNA]</scope>
    <source>
        <strain evidence="1 2">IHI A82</strain>
    </source>
</reference>